<dbReference type="EnsemblMetazoa" id="XM_019901373.1">
    <property type="protein sequence ID" value="XP_019756932.1"/>
    <property type="gene ID" value="LOC109535460"/>
</dbReference>
<reference evidence="8" key="2">
    <citation type="submission" date="2024-08" db="UniProtKB">
        <authorList>
            <consortium name="EnsemblMetazoa"/>
        </authorList>
    </citation>
    <scope>IDENTIFICATION</scope>
</reference>
<dbReference type="InterPro" id="IPR001604">
    <property type="entry name" value="Endo_G_ENPP1-like_dom"/>
</dbReference>
<dbReference type="Pfam" id="PF01223">
    <property type="entry name" value="Endonuclease_NS"/>
    <property type="match status" value="1"/>
</dbReference>
<dbReference type="InterPro" id="IPR040255">
    <property type="entry name" value="Non-specific_endonuclease"/>
</dbReference>
<dbReference type="GO" id="GO:0000014">
    <property type="term" value="F:single-stranded DNA endodeoxyribonuclease activity"/>
    <property type="evidence" value="ECO:0007669"/>
    <property type="project" value="TreeGrafter"/>
</dbReference>
<keyword evidence="9" id="KW-1185">Reference proteome</keyword>
<evidence type="ECO:0000256" key="4">
    <source>
        <dbReference type="PIRSR" id="PIRSR640255-1"/>
    </source>
</evidence>
<organism evidence="8 9">
    <name type="scientific">Dendroctonus ponderosae</name>
    <name type="common">Mountain pine beetle</name>
    <dbReference type="NCBI Taxonomy" id="77166"/>
    <lineage>
        <taxon>Eukaryota</taxon>
        <taxon>Metazoa</taxon>
        <taxon>Ecdysozoa</taxon>
        <taxon>Arthropoda</taxon>
        <taxon>Hexapoda</taxon>
        <taxon>Insecta</taxon>
        <taxon>Pterygota</taxon>
        <taxon>Neoptera</taxon>
        <taxon>Endopterygota</taxon>
        <taxon>Coleoptera</taxon>
        <taxon>Polyphaga</taxon>
        <taxon>Cucujiformia</taxon>
        <taxon>Curculionidae</taxon>
        <taxon>Scolytinae</taxon>
        <taxon>Dendroctonus</taxon>
    </lineage>
</organism>
<feature type="domain" description="DNA/RNA non-specific endonuclease/pyrophosphatase/phosphodiesterase" evidence="7">
    <location>
        <begin position="164"/>
        <end position="419"/>
    </location>
</feature>
<dbReference type="AlphaFoldDB" id="A0AAR5P7U1"/>
<reference evidence="9" key="1">
    <citation type="journal article" date="2013" name="Genome Biol.">
        <title>Draft genome of the mountain pine beetle, Dendroctonus ponderosae Hopkins, a major forest pest.</title>
        <authorList>
            <person name="Keeling C.I."/>
            <person name="Yuen M.M."/>
            <person name="Liao N.Y."/>
            <person name="Docking T.R."/>
            <person name="Chan S.K."/>
            <person name="Taylor G.A."/>
            <person name="Palmquist D.L."/>
            <person name="Jackman S.D."/>
            <person name="Nguyen A."/>
            <person name="Li M."/>
            <person name="Henderson H."/>
            <person name="Janes J.K."/>
            <person name="Zhao Y."/>
            <person name="Pandoh P."/>
            <person name="Moore R."/>
            <person name="Sperling F.A."/>
            <person name="Huber D.P."/>
            <person name="Birol I."/>
            <person name="Jones S.J."/>
            <person name="Bohlmann J."/>
        </authorList>
    </citation>
    <scope>NUCLEOTIDE SEQUENCE</scope>
</reference>
<evidence type="ECO:0000256" key="6">
    <source>
        <dbReference type="SAM" id="Phobius"/>
    </source>
</evidence>
<keyword evidence="6" id="KW-1133">Transmembrane helix</keyword>
<evidence type="ECO:0000259" key="7">
    <source>
        <dbReference type="SMART" id="SM00892"/>
    </source>
</evidence>
<evidence type="ECO:0000256" key="3">
    <source>
        <dbReference type="ARBA" id="ARBA00022759"/>
    </source>
</evidence>
<keyword evidence="3" id="KW-0255">Endonuclease</keyword>
<dbReference type="GO" id="GO:0046872">
    <property type="term" value="F:metal ion binding"/>
    <property type="evidence" value="ECO:0007669"/>
    <property type="project" value="UniProtKB-KW"/>
</dbReference>
<dbReference type="InterPro" id="IPR044929">
    <property type="entry name" value="DNA/RNA_non-sp_Endonuclease_sf"/>
</dbReference>
<comment type="similarity">
    <text evidence="1">Belongs to the DNA/RNA non-specific endonuclease family.</text>
</comment>
<evidence type="ECO:0000256" key="5">
    <source>
        <dbReference type="PIRSR" id="PIRSR640255-2"/>
    </source>
</evidence>
<dbReference type="SMART" id="SM00892">
    <property type="entry name" value="Endonuclease_NS"/>
    <property type="match status" value="1"/>
</dbReference>
<dbReference type="PANTHER" id="PTHR13966">
    <property type="entry name" value="ENDONUCLEASE RELATED"/>
    <property type="match status" value="1"/>
</dbReference>
<evidence type="ECO:0000313" key="8">
    <source>
        <dbReference type="EnsemblMetazoa" id="XP_019756932.1"/>
    </source>
</evidence>
<accession>A0AAR5P7U1</accession>
<proteinExistence type="inferred from homology"/>
<feature type="binding site" evidence="5">
    <location>
        <position position="283"/>
    </location>
    <ligand>
        <name>Mg(2+)</name>
        <dbReference type="ChEBI" id="CHEBI:18420"/>
        <note>catalytic</note>
    </ligand>
</feature>
<dbReference type="GO" id="GO:0003676">
    <property type="term" value="F:nucleic acid binding"/>
    <property type="evidence" value="ECO:0007669"/>
    <property type="project" value="InterPro"/>
</dbReference>
<evidence type="ECO:0000256" key="2">
    <source>
        <dbReference type="ARBA" id="ARBA00022722"/>
    </source>
</evidence>
<feature type="transmembrane region" description="Helical" evidence="6">
    <location>
        <begin position="12"/>
        <end position="39"/>
    </location>
</feature>
<dbReference type="GO" id="GO:0006309">
    <property type="term" value="P:apoptotic DNA fragmentation"/>
    <property type="evidence" value="ECO:0007669"/>
    <property type="project" value="TreeGrafter"/>
</dbReference>
<dbReference type="GO" id="GO:0005634">
    <property type="term" value="C:nucleus"/>
    <property type="evidence" value="ECO:0007669"/>
    <property type="project" value="TreeGrafter"/>
</dbReference>
<keyword evidence="5" id="KW-0479">Metal-binding</keyword>
<protein>
    <recommendedName>
        <fullName evidence="7">DNA/RNA non-specific endonuclease/pyrophosphatase/phosphodiesterase domain-containing protein</fullName>
    </recommendedName>
</protein>
<feature type="active site" description="Proton acceptor" evidence="4">
    <location>
        <position position="253"/>
    </location>
</feature>
<dbReference type="EnsemblMetazoa" id="XM_019901374.1">
    <property type="protein sequence ID" value="XP_019756933.1"/>
    <property type="gene ID" value="LOC109535460"/>
</dbReference>
<dbReference type="PANTHER" id="PTHR13966:SF19">
    <property type="entry name" value="NUCLEASE EXOG, MITOCHONDRIAL"/>
    <property type="match status" value="1"/>
</dbReference>
<sequence>MQTKVEKMVSKKVTIILISVASLILFATICGILVGVLLAQNSNSQDCAINPFEVSLHPIIVLSGTSNFLYPIWGEKVLRFKHGEAVDFICPGRTILIGGSQTNNSLLSGTCFSGSEFAVGNEIIEWSDLICSSTYWRGIQRTGNTCASDGVELEAGFSVDDGRFLQTLLICFNPTLQVAYYTFINQTASINQQVLGTARPSWLQGSGIYDVGSVTSLYVRANQRATINGQLGLEANSTKYIQDSTNYYLARGHLTARSDNFYAAQQNATFYMQNIAPQWQTFNGWNWNQIEIDLRDYASENGVDLQVWTGVYGVTTLPHKDTGEPTELYLYYVNETRKAIPVPQVYWKVAYNPLTQRGIALIGVNNPYNSTFSKLCFDVSSRLSWLHCERENQILGFCYACSITTLRYAVNFIPAMDVRGLLL</sequence>
<dbReference type="GO" id="GO:0004521">
    <property type="term" value="F:RNA endonuclease activity"/>
    <property type="evidence" value="ECO:0007669"/>
    <property type="project" value="TreeGrafter"/>
</dbReference>
<keyword evidence="3" id="KW-0378">Hydrolase</keyword>
<dbReference type="SUPFAM" id="SSF54060">
    <property type="entry name" value="His-Me finger endonucleases"/>
    <property type="match status" value="1"/>
</dbReference>
<dbReference type="Gene3D" id="3.40.570.10">
    <property type="entry name" value="Extracellular Endonuclease, subunit A"/>
    <property type="match status" value="1"/>
</dbReference>
<dbReference type="Proteomes" id="UP000019118">
    <property type="component" value="Unassembled WGS sequence"/>
</dbReference>
<evidence type="ECO:0000256" key="1">
    <source>
        <dbReference type="ARBA" id="ARBA00010052"/>
    </source>
</evidence>
<keyword evidence="6" id="KW-0812">Transmembrane</keyword>
<dbReference type="FunFam" id="3.40.570.10:FF:000007">
    <property type="entry name" value="Alkaline nuclease"/>
    <property type="match status" value="1"/>
</dbReference>
<keyword evidence="2" id="KW-0540">Nuclease</keyword>
<dbReference type="GO" id="GO:0005743">
    <property type="term" value="C:mitochondrial inner membrane"/>
    <property type="evidence" value="ECO:0007669"/>
    <property type="project" value="TreeGrafter"/>
</dbReference>
<keyword evidence="6" id="KW-0472">Membrane</keyword>
<dbReference type="InterPro" id="IPR044925">
    <property type="entry name" value="His-Me_finger_sf"/>
</dbReference>
<name>A0AAR5P7U1_DENPD</name>
<evidence type="ECO:0000313" key="9">
    <source>
        <dbReference type="Proteomes" id="UP000019118"/>
    </source>
</evidence>